<dbReference type="GO" id="GO:0016746">
    <property type="term" value="F:acyltransferase activity"/>
    <property type="evidence" value="ECO:0007669"/>
    <property type="project" value="UniProtKB-KW"/>
</dbReference>
<dbReference type="Gene3D" id="2.160.10.10">
    <property type="entry name" value="Hexapeptide repeat proteins"/>
    <property type="match status" value="1"/>
</dbReference>
<organism evidence="1 2">
    <name type="scientific">Lichenicoccus roseus</name>
    <dbReference type="NCBI Taxonomy" id="2683649"/>
    <lineage>
        <taxon>Bacteria</taxon>
        <taxon>Pseudomonadati</taxon>
        <taxon>Pseudomonadota</taxon>
        <taxon>Alphaproteobacteria</taxon>
        <taxon>Acetobacterales</taxon>
        <taxon>Acetobacteraceae</taxon>
        <taxon>Lichenicoccus</taxon>
    </lineage>
</organism>
<dbReference type="OrthoDB" id="9815592at2"/>
<dbReference type="CDD" id="cd04647">
    <property type="entry name" value="LbH_MAT_like"/>
    <property type="match status" value="1"/>
</dbReference>
<keyword evidence="1" id="KW-0808">Transferase</keyword>
<dbReference type="InterPro" id="IPR051159">
    <property type="entry name" value="Hexapeptide_acetyltransf"/>
</dbReference>
<gene>
    <name evidence="1" type="ORF">FE263_21270</name>
</gene>
<evidence type="ECO:0000313" key="1">
    <source>
        <dbReference type="EMBL" id="TLU70560.1"/>
    </source>
</evidence>
<dbReference type="AlphaFoldDB" id="A0A5R9IYK5"/>
<dbReference type="PANTHER" id="PTHR23416">
    <property type="entry name" value="SIALIC ACID SYNTHASE-RELATED"/>
    <property type="match status" value="1"/>
</dbReference>
<proteinExistence type="predicted"/>
<comment type="caution">
    <text evidence="1">The sequence shown here is derived from an EMBL/GenBank/DDBJ whole genome shotgun (WGS) entry which is preliminary data.</text>
</comment>
<evidence type="ECO:0000313" key="2">
    <source>
        <dbReference type="Proteomes" id="UP000305654"/>
    </source>
</evidence>
<dbReference type="EMBL" id="VCDI01000014">
    <property type="protein sequence ID" value="TLU70560.1"/>
    <property type="molecule type" value="Genomic_DNA"/>
</dbReference>
<keyword evidence="2" id="KW-1185">Reference proteome</keyword>
<reference evidence="1 2" key="1">
    <citation type="submission" date="2019-05" db="EMBL/GenBank/DDBJ databases">
        <authorList>
            <person name="Pankratov T."/>
            <person name="Grouzdev D."/>
        </authorList>
    </citation>
    <scope>NUCLEOTIDE SEQUENCE [LARGE SCALE GENOMIC DNA]</scope>
    <source>
        <strain evidence="1 2">KEBCLARHB70R</strain>
    </source>
</reference>
<dbReference type="InterPro" id="IPR001451">
    <property type="entry name" value="Hexapep"/>
</dbReference>
<dbReference type="SUPFAM" id="SSF51161">
    <property type="entry name" value="Trimeric LpxA-like enzymes"/>
    <property type="match status" value="1"/>
</dbReference>
<keyword evidence="1" id="KW-0012">Acyltransferase</keyword>
<dbReference type="Proteomes" id="UP000305654">
    <property type="component" value="Unassembled WGS sequence"/>
</dbReference>
<dbReference type="InterPro" id="IPR011004">
    <property type="entry name" value="Trimer_LpxA-like_sf"/>
</dbReference>
<protein>
    <submittedName>
        <fullName evidence="1">Acyltransferase</fullName>
    </submittedName>
</protein>
<dbReference type="Pfam" id="PF00132">
    <property type="entry name" value="Hexapep"/>
    <property type="match status" value="1"/>
</dbReference>
<sequence>MLRLMEKCVVGLIVQDHGKLNIVDVSNTDLLRGSGLIEFRGSRASVSIGTPNEWGRPHIICERNSRVVIGRNCTLASLFVYAGPGASIVIGKGTGFSGGTALTSHEANISIGERCLFGSETHVMSSDMHAIVARRSGERINLGADVTIHDRVWIGFRAVVLKGVTISEGAIIGTGSVVTKQVPAHCVAAGNPARVIRKDVSWTEALH</sequence>
<name>A0A5R9IYK5_9PROT</name>
<accession>A0A5R9IYK5</accession>